<dbReference type="AlphaFoldDB" id="A0A1I1Q888"/>
<feature type="transmembrane region" description="Helical" evidence="1">
    <location>
        <begin position="99"/>
        <end position="119"/>
    </location>
</feature>
<protein>
    <submittedName>
        <fullName evidence="2">Uncharacterized protein</fullName>
    </submittedName>
</protein>
<keyword evidence="1" id="KW-0812">Transmembrane</keyword>
<name>A0A1I1Q888_9GAMM</name>
<keyword evidence="1" id="KW-1133">Transmembrane helix</keyword>
<gene>
    <name evidence="2" type="ORF">SAMN02745724_03776</name>
</gene>
<organism evidence="2 3">
    <name type="scientific">Pseudoalteromonas denitrificans DSM 6059</name>
    <dbReference type="NCBI Taxonomy" id="1123010"/>
    <lineage>
        <taxon>Bacteria</taxon>
        <taxon>Pseudomonadati</taxon>
        <taxon>Pseudomonadota</taxon>
        <taxon>Gammaproteobacteria</taxon>
        <taxon>Alteromonadales</taxon>
        <taxon>Pseudoalteromonadaceae</taxon>
        <taxon>Pseudoalteromonas</taxon>
    </lineage>
</organism>
<keyword evidence="3" id="KW-1185">Reference proteome</keyword>
<dbReference type="STRING" id="1123010.SAMN02745724_03776"/>
<dbReference type="Proteomes" id="UP000198862">
    <property type="component" value="Unassembled WGS sequence"/>
</dbReference>
<sequence>MTTATVSTQNPVFGFITAWWQKLAYRHKSAEFLMYFMFVTGLLLWDSISINWQVERFVLLTHMFIGLTLFSFIVGAFWSSHRNLLTKSNKTFLRQTGTIIEWLLGLCSLSGFYLFFYGNTGNALGLLIQDVHFYSSWVLAPLVFRHALRWSILKFK</sequence>
<feature type="transmembrane region" description="Helical" evidence="1">
    <location>
        <begin position="32"/>
        <end position="52"/>
    </location>
</feature>
<evidence type="ECO:0000256" key="1">
    <source>
        <dbReference type="SAM" id="Phobius"/>
    </source>
</evidence>
<feature type="transmembrane region" description="Helical" evidence="1">
    <location>
        <begin position="131"/>
        <end position="148"/>
    </location>
</feature>
<evidence type="ECO:0000313" key="3">
    <source>
        <dbReference type="Proteomes" id="UP000198862"/>
    </source>
</evidence>
<feature type="transmembrane region" description="Helical" evidence="1">
    <location>
        <begin position="58"/>
        <end position="78"/>
    </location>
</feature>
<proteinExistence type="predicted"/>
<evidence type="ECO:0000313" key="2">
    <source>
        <dbReference type="EMBL" id="SFD18259.1"/>
    </source>
</evidence>
<dbReference type="RefSeq" id="WP_091988212.1">
    <property type="nucleotide sequence ID" value="NZ_FOLO01000039.1"/>
</dbReference>
<dbReference type="EMBL" id="FOLO01000039">
    <property type="protein sequence ID" value="SFD18259.1"/>
    <property type="molecule type" value="Genomic_DNA"/>
</dbReference>
<reference evidence="2 3" key="1">
    <citation type="submission" date="2016-10" db="EMBL/GenBank/DDBJ databases">
        <authorList>
            <person name="de Groot N.N."/>
        </authorList>
    </citation>
    <scope>NUCLEOTIDE SEQUENCE [LARGE SCALE GENOMIC DNA]</scope>
    <source>
        <strain evidence="2 3">DSM 6059</strain>
    </source>
</reference>
<dbReference type="OrthoDB" id="5814354at2"/>
<accession>A0A1I1Q888</accession>
<keyword evidence="1" id="KW-0472">Membrane</keyword>